<comment type="caution">
    <text evidence="1">The sequence shown here is derived from an EMBL/GenBank/DDBJ whole genome shotgun (WGS) entry which is preliminary data.</text>
</comment>
<proteinExistence type="predicted"/>
<sequence length="313" mass="36311">METIYCANCGHKNNISTDTCEKCGEILHIFTNANKEINSINELFTDMHLFQLNNKILSLDAYETIIQSIIEAGKNRLTYKEYRTPLEQIKALAEAYSILIFKNDRKNYGEYAFNVICVDECFDEAIQIATILHELTHHLFNTILCSIVMYVWNVKKTPMLDAFIQTMTTIPEVLLISEYCASSTEKIYLPEEYVSYSSFNSICADLKYDKTKIMKCFIIGKGIHKSICQIFDAIMDNQLKDDIKNEFKKYDTTPIGKPICISDNQSTNNILRNVYIMNLINNSYNLINNKEIYPLLEKNKKYYEKSQIKGAYY</sequence>
<evidence type="ECO:0000313" key="1">
    <source>
        <dbReference type="EMBL" id="RAP02962.1"/>
    </source>
</evidence>
<gene>
    <name evidence="1" type="ORF">CA615_04820</name>
</gene>
<dbReference type="OMA" id="YCASSTE"/>
<dbReference type="AlphaFoldDB" id="A0A328PYF3"/>
<dbReference type="Proteomes" id="UP000248557">
    <property type="component" value="Unassembled WGS sequence"/>
</dbReference>
<accession>A0A328PYF3</accession>
<name>A0A328PYF3_9EURY</name>
<evidence type="ECO:0000313" key="2">
    <source>
        <dbReference type="Proteomes" id="UP000248557"/>
    </source>
</evidence>
<organism evidence="1 2">
    <name type="scientific">Methanosphaera stadtmanae</name>
    <dbReference type="NCBI Taxonomy" id="2317"/>
    <lineage>
        <taxon>Archaea</taxon>
        <taxon>Methanobacteriati</taxon>
        <taxon>Methanobacteriota</taxon>
        <taxon>Methanomada group</taxon>
        <taxon>Methanobacteria</taxon>
        <taxon>Methanobacteriales</taxon>
        <taxon>Methanobacteriaceae</taxon>
        <taxon>Methanosphaera</taxon>
    </lineage>
</organism>
<reference evidence="1 2" key="1">
    <citation type="submission" date="2017-05" db="EMBL/GenBank/DDBJ databases">
        <title>Host range expansion of the Methanosphaera genus to humans and monogastric animals involves recent and extensive reduction in genome content.</title>
        <authorList>
            <person name="Hoedt E.C."/>
            <person name="Volmer J.G."/>
            <person name="Parks D.H."/>
            <person name="Rosewarne C.P."/>
            <person name="Denman S.E."/>
            <person name="Mcsweeney C.S."/>
            <person name="O Cuiv P."/>
            <person name="Hugenholtz P."/>
            <person name="Tyson G.W."/>
            <person name="Morrison M."/>
        </authorList>
    </citation>
    <scope>NUCLEOTIDE SEQUENCE [LARGE SCALE GENOMIC DNA]</scope>
    <source>
        <strain evidence="1 2">PA5</strain>
    </source>
</reference>
<dbReference type="RefSeq" id="WP_011406562.1">
    <property type="nucleotide sequence ID" value="NZ_LR698975.1"/>
</dbReference>
<protein>
    <submittedName>
        <fullName evidence="1">Uncharacterized protein</fullName>
    </submittedName>
</protein>
<dbReference type="GeneID" id="3855963"/>
<dbReference type="EMBL" id="NGJK01000060">
    <property type="protein sequence ID" value="RAP02962.1"/>
    <property type="molecule type" value="Genomic_DNA"/>
</dbReference>